<accession>A0ABY8SVR6</accession>
<feature type="signal peptide" evidence="1">
    <location>
        <begin position="1"/>
        <end position="18"/>
    </location>
</feature>
<evidence type="ECO:0000313" key="3">
    <source>
        <dbReference type="Proteomes" id="UP001240697"/>
    </source>
</evidence>
<feature type="chain" id="PRO_5047470563" evidence="1">
    <location>
        <begin position="19"/>
        <end position="261"/>
    </location>
</feature>
<organism evidence="2 3">
    <name type="scientific">Comamonas resistens</name>
    <dbReference type="NCBI Taxonomy" id="3046670"/>
    <lineage>
        <taxon>Bacteria</taxon>
        <taxon>Pseudomonadati</taxon>
        <taxon>Pseudomonadota</taxon>
        <taxon>Betaproteobacteria</taxon>
        <taxon>Burkholderiales</taxon>
        <taxon>Comamonadaceae</taxon>
        <taxon>Comamonas</taxon>
    </lineage>
</organism>
<dbReference type="RefSeq" id="WP_283488174.1">
    <property type="nucleotide sequence ID" value="NZ_CP125947.1"/>
</dbReference>
<dbReference type="Proteomes" id="UP001240697">
    <property type="component" value="Chromosome"/>
</dbReference>
<protein>
    <submittedName>
        <fullName evidence="2">Uncharacterized protein</fullName>
    </submittedName>
</protein>
<reference evidence="2 3" key="1">
    <citation type="submission" date="2023-05" db="EMBL/GenBank/DDBJ databases">
        <authorList>
            <person name="Yin Y."/>
            <person name="Lu Z."/>
        </authorList>
    </citation>
    <scope>NUCLEOTIDE SEQUENCE [LARGE SCALE GENOMIC DNA]</scope>
    <source>
        <strain evidence="2 3">ZM22</strain>
    </source>
</reference>
<sequence>MKRILIAAAFLAAFAANAQSNKPGKSGFDNSPFDISLEVLPANYRGHDCKRFAAALKAAKLSKDEYETSEQYTLRTDAWKSNALVGNVKPIDSIAFRRDPSLHLEYKYNADEKTLNVWTPEVNKTTAVSGKLSNWDAIDVISQKESSYKAANAYGVTRQVSKTESKVCAIALSGVHYVPFQYTLRIENIEPSKAKSIKDNLNIFYVGNIDSPYIGTIYDGTSPSLDIPFETRWTGDAVVMRVKHAWAVDRRTGEVLGKRDF</sequence>
<name>A0ABY8SVR6_9BURK</name>
<dbReference type="EMBL" id="CP125947">
    <property type="protein sequence ID" value="WHS67127.1"/>
    <property type="molecule type" value="Genomic_DNA"/>
</dbReference>
<keyword evidence="1" id="KW-0732">Signal</keyword>
<gene>
    <name evidence="2" type="ORF">QMY55_08425</name>
</gene>
<evidence type="ECO:0000256" key="1">
    <source>
        <dbReference type="SAM" id="SignalP"/>
    </source>
</evidence>
<keyword evidence="3" id="KW-1185">Reference proteome</keyword>
<evidence type="ECO:0000313" key="2">
    <source>
        <dbReference type="EMBL" id="WHS67127.1"/>
    </source>
</evidence>
<proteinExistence type="predicted"/>